<dbReference type="Pfam" id="PF01408">
    <property type="entry name" value="GFO_IDH_MocA"/>
    <property type="match status" value="1"/>
</dbReference>
<dbReference type="InterPro" id="IPR036291">
    <property type="entry name" value="NAD(P)-bd_dom_sf"/>
</dbReference>
<dbReference type="InterPro" id="IPR051450">
    <property type="entry name" value="Gfo/Idh/MocA_Oxidoreductases"/>
</dbReference>
<dbReference type="PANTHER" id="PTHR43377:SF1">
    <property type="entry name" value="BILIVERDIN REDUCTASE A"/>
    <property type="match status" value="1"/>
</dbReference>
<dbReference type="SUPFAM" id="SSF55347">
    <property type="entry name" value="Glyceraldehyde-3-phosphate dehydrogenase-like, C-terminal domain"/>
    <property type="match status" value="1"/>
</dbReference>
<evidence type="ECO:0000313" key="3">
    <source>
        <dbReference type="EMBL" id="NYD51667.1"/>
    </source>
</evidence>
<dbReference type="GO" id="GO:0000166">
    <property type="term" value="F:nucleotide binding"/>
    <property type="evidence" value="ECO:0007669"/>
    <property type="project" value="InterPro"/>
</dbReference>
<dbReference type="InterPro" id="IPR055170">
    <property type="entry name" value="GFO_IDH_MocA-like_dom"/>
</dbReference>
<gene>
    <name evidence="3" type="ORF">BJY14_007650</name>
</gene>
<dbReference type="EMBL" id="JACCBA010000001">
    <property type="protein sequence ID" value="NYD51667.1"/>
    <property type="molecule type" value="Genomic_DNA"/>
</dbReference>
<reference evidence="3 4" key="1">
    <citation type="submission" date="2020-07" db="EMBL/GenBank/DDBJ databases">
        <title>Sequencing the genomes of 1000 actinobacteria strains.</title>
        <authorList>
            <person name="Klenk H.-P."/>
        </authorList>
    </citation>
    <scope>NUCLEOTIDE SEQUENCE [LARGE SCALE GENOMIC DNA]</scope>
    <source>
        <strain evidence="3 4">DSM 40398</strain>
    </source>
</reference>
<proteinExistence type="predicted"/>
<organism evidence="3 4">
    <name type="scientific">Actinomadura luteofluorescens</name>
    <dbReference type="NCBI Taxonomy" id="46163"/>
    <lineage>
        <taxon>Bacteria</taxon>
        <taxon>Bacillati</taxon>
        <taxon>Actinomycetota</taxon>
        <taxon>Actinomycetes</taxon>
        <taxon>Streptosporangiales</taxon>
        <taxon>Thermomonosporaceae</taxon>
        <taxon>Actinomadura</taxon>
    </lineage>
</organism>
<evidence type="ECO:0000313" key="4">
    <source>
        <dbReference type="Proteomes" id="UP000529783"/>
    </source>
</evidence>
<evidence type="ECO:0000259" key="1">
    <source>
        <dbReference type="Pfam" id="PF01408"/>
    </source>
</evidence>
<name>A0A7Y9JJP7_9ACTN</name>
<dbReference type="Proteomes" id="UP000529783">
    <property type="component" value="Unassembled WGS sequence"/>
</dbReference>
<dbReference type="SUPFAM" id="SSF51735">
    <property type="entry name" value="NAD(P)-binding Rossmann-fold domains"/>
    <property type="match status" value="1"/>
</dbReference>
<comment type="caution">
    <text evidence="3">The sequence shown here is derived from an EMBL/GenBank/DDBJ whole genome shotgun (WGS) entry which is preliminary data.</text>
</comment>
<feature type="domain" description="GFO/IDH/MocA-like oxidoreductase" evidence="2">
    <location>
        <begin position="132"/>
        <end position="248"/>
    </location>
</feature>
<dbReference type="PANTHER" id="PTHR43377">
    <property type="entry name" value="BILIVERDIN REDUCTASE A"/>
    <property type="match status" value="1"/>
</dbReference>
<accession>A0A7Y9JJP7</accession>
<dbReference type="InterPro" id="IPR000683">
    <property type="entry name" value="Gfo/Idh/MocA-like_OxRdtase_N"/>
</dbReference>
<dbReference type="Gene3D" id="3.30.360.10">
    <property type="entry name" value="Dihydrodipicolinate Reductase, domain 2"/>
    <property type="match status" value="1"/>
</dbReference>
<protein>
    <submittedName>
        <fullName evidence="3">Putative dehydrogenase</fullName>
    </submittedName>
</protein>
<feature type="domain" description="Gfo/Idh/MocA-like oxidoreductase N-terminal" evidence="1">
    <location>
        <begin position="5"/>
        <end position="122"/>
    </location>
</feature>
<dbReference type="Gene3D" id="3.40.50.720">
    <property type="entry name" value="NAD(P)-binding Rossmann-like Domain"/>
    <property type="match status" value="1"/>
</dbReference>
<dbReference type="RefSeq" id="WP_179848017.1">
    <property type="nucleotide sequence ID" value="NZ_JACCBA010000001.1"/>
</dbReference>
<sequence length="334" mass="34610">MTDLRLGLIGAGAVGLLHIEAARRVPGVAVTAVCDLNPATARRVAAPLGARHYRDHRDLIAAGEVDAVLVNTPHAAHTGIVCDAAAAGLHVLVEKPMATSLDDCDQMIAACAAAGVRLAVGHIQRHLPDKAAARAALVAGEIGEPVLVSDRRGSDYRAGSRPDWFLDPRLSGGGVFINIGAHCVDRLLWLSGRDIERVDATLKDPPVETDVLARLTLTGGLTAHIAVTSTGPLPAHDEVVVVGETGTLSASPHTGTVVHKDGAKTWLHRPAPDDIPSAFAAQLTDFARAIATGTRPAADGPHGRRVVQAVLAAYSSAERRAPVSLSSGDLIGKP</sequence>
<dbReference type="AlphaFoldDB" id="A0A7Y9JJP7"/>
<evidence type="ECO:0000259" key="2">
    <source>
        <dbReference type="Pfam" id="PF22725"/>
    </source>
</evidence>
<keyword evidence="4" id="KW-1185">Reference proteome</keyword>
<dbReference type="Pfam" id="PF22725">
    <property type="entry name" value="GFO_IDH_MocA_C3"/>
    <property type="match status" value="1"/>
</dbReference>